<gene>
    <name evidence="5" type="ORF">TKK_012376</name>
</gene>
<protein>
    <submittedName>
        <fullName evidence="5">Uncharacterized protein</fullName>
    </submittedName>
</protein>
<dbReference type="Proteomes" id="UP001627154">
    <property type="component" value="Unassembled WGS sequence"/>
</dbReference>
<reference evidence="5 6" key="1">
    <citation type="journal article" date="2024" name="bioRxiv">
        <title>A reference genome for Trichogramma kaykai: A tiny desert-dwelling parasitoid wasp with competing sex-ratio distorters.</title>
        <authorList>
            <person name="Culotta J."/>
            <person name="Lindsey A.R."/>
        </authorList>
    </citation>
    <scope>NUCLEOTIDE SEQUENCE [LARGE SCALE GENOMIC DNA]</scope>
    <source>
        <strain evidence="5 6">KSX58</strain>
    </source>
</reference>
<organism evidence="5 6">
    <name type="scientific">Trichogramma kaykai</name>
    <dbReference type="NCBI Taxonomy" id="54128"/>
    <lineage>
        <taxon>Eukaryota</taxon>
        <taxon>Metazoa</taxon>
        <taxon>Ecdysozoa</taxon>
        <taxon>Arthropoda</taxon>
        <taxon>Hexapoda</taxon>
        <taxon>Insecta</taxon>
        <taxon>Pterygota</taxon>
        <taxon>Neoptera</taxon>
        <taxon>Endopterygota</taxon>
        <taxon>Hymenoptera</taxon>
        <taxon>Apocrita</taxon>
        <taxon>Proctotrupomorpha</taxon>
        <taxon>Chalcidoidea</taxon>
        <taxon>Trichogrammatidae</taxon>
        <taxon>Trichogramma</taxon>
    </lineage>
</organism>
<evidence type="ECO:0000256" key="1">
    <source>
        <dbReference type="ARBA" id="ARBA00022737"/>
    </source>
</evidence>
<dbReference type="InterPro" id="IPR002110">
    <property type="entry name" value="Ankyrin_rpt"/>
</dbReference>
<keyword evidence="6" id="KW-1185">Reference proteome</keyword>
<dbReference type="InterPro" id="IPR036770">
    <property type="entry name" value="Ankyrin_rpt-contain_sf"/>
</dbReference>
<dbReference type="Gene3D" id="1.25.40.20">
    <property type="entry name" value="Ankyrin repeat-containing domain"/>
    <property type="match status" value="2"/>
</dbReference>
<evidence type="ECO:0000256" key="3">
    <source>
        <dbReference type="PROSITE-ProRule" id="PRU00023"/>
    </source>
</evidence>
<feature type="repeat" description="ANK" evidence="3">
    <location>
        <begin position="546"/>
        <end position="573"/>
    </location>
</feature>
<dbReference type="SMART" id="SM00248">
    <property type="entry name" value="ANK"/>
    <property type="match status" value="6"/>
</dbReference>
<dbReference type="PROSITE" id="PS50088">
    <property type="entry name" value="ANK_REPEAT"/>
    <property type="match status" value="3"/>
</dbReference>
<feature type="compositionally biased region" description="Basic and acidic residues" evidence="4">
    <location>
        <begin position="66"/>
        <end position="76"/>
    </location>
</feature>
<proteinExistence type="predicted"/>
<evidence type="ECO:0000313" key="6">
    <source>
        <dbReference type="Proteomes" id="UP001627154"/>
    </source>
</evidence>
<feature type="repeat" description="ANK" evidence="3">
    <location>
        <begin position="394"/>
        <end position="426"/>
    </location>
</feature>
<dbReference type="PANTHER" id="PTHR24198:SF165">
    <property type="entry name" value="ANKYRIN REPEAT-CONTAINING PROTEIN-RELATED"/>
    <property type="match status" value="1"/>
</dbReference>
<dbReference type="EMBL" id="JBJJXI010000100">
    <property type="protein sequence ID" value="KAL3393116.1"/>
    <property type="molecule type" value="Genomic_DNA"/>
</dbReference>
<comment type="caution">
    <text evidence="5">The sequence shown here is derived from an EMBL/GenBank/DDBJ whole genome shotgun (WGS) entry which is preliminary data.</text>
</comment>
<feature type="region of interest" description="Disordered" evidence="4">
    <location>
        <begin position="1"/>
        <end position="23"/>
    </location>
</feature>
<dbReference type="PANTHER" id="PTHR24198">
    <property type="entry name" value="ANKYRIN REPEAT AND PROTEIN KINASE DOMAIN-CONTAINING PROTEIN"/>
    <property type="match status" value="1"/>
</dbReference>
<evidence type="ECO:0000256" key="4">
    <source>
        <dbReference type="SAM" id="MobiDB-lite"/>
    </source>
</evidence>
<dbReference type="SUPFAM" id="SSF48403">
    <property type="entry name" value="Ankyrin repeat"/>
    <property type="match status" value="1"/>
</dbReference>
<evidence type="ECO:0000256" key="2">
    <source>
        <dbReference type="ARBA" id="ARBA00023043"/>
    </source>
</evidence>
<dbReference type="Pfam" id="PF12796">
    <property type="entry name" value="Ank_2"/>
    <property type="match status" value="1"/>
</dbReference>
<dbReference type="AlphaFoldDB" id="A0ABD2WKK2"/>
<feature type="compositionally biased region" description="Basic and acidic residues" evidence="4">
    <location>
        <begin position="50"/>
        <end position="59"/>
    </location>
</feature>
<name>A0ABD2WKK2_9HYME</name>
<evidence type="ECO:0000313" key="5">
    <source>
        <dbReference type="EMBL" id="KAL3393116.1"/>
    </source>
</evidence>
<dbReference type="PROSITE" id="PS50297">
    <property type="entry name" value="ANK_REP_REGION"/>
    <property type="match status" value="3"/>
</dbReference>
<keyword evidence="2 3" id="KW-0040">ANK repeat</keyword>
<feature type="compositionally biased region" description="Basic and acidic residues" evidence="4">
    <location>
        <begin position="8"/>
        <end position="23"/>
    </location>
</feature>
<feature type="region of interest" description="Disordered" evidence="4">
    <location>
        <begin position="50"/>
        <end position="104"/>
    </location>
</feature>
<feature type="repeat" description="ANK" evidence="3">
    <location>
        <begin position="470"/>
        <end position="502"/>
    </location>
</feature>
<keyword evidence="1" id="KW-0677">Repeat</keyword>
<sequence length="799" mass="90527">MFSVSNRSDGDSQSRSSSIDKDEFIRDPHTCYTILDEWRLSDEDDLRIRTPRYENELSKESSVSSKKYESIEKSSNKQDQSTTKSISRQDELPKKSKTETDECDLTDFESSKRRRLTTGIDRYEHEDELVRQRILDEFRKLRKSTDWKIKEKRMRLLEHFDYLYENYGASGQVPYPQAVFPPDEMESLLFDSISVIAESGPRNEDADTYVLFLRFAANSGYRIEPAYDAAGRSIRQRVTAVHRAALCHSYYRSAVRDLFEMYGRVDVNYVDGDGLTHFYVACRFGFEDIARDFLELGRADVGECSSSSSDAIDAQPPPPLLTWSLAQGYESTAELLLSHGADANGASCPTTIAARTRPLHALCARPNDAGFDFLERHFQNPERRGILLDAADGLGNTPLHLALASDSRKTVGWLLKHGADPNLANEAGETPLHVICKREQDDDEALLKVFLKSCSDNNRTVLMDARDNEAGDTALHSALRRGHAKLAESLLRGGADPSSLNQRGQSPLHAICTTRRNDGSLLRIFLEICDELGLLGQLKLDAADSRDRSPLQYAVARLKPRAVEALLQRGADVASFRFPGLDLFFDDSEEEDEDGDVDLKSKHVRVSGALVVAELLVNAGHQLDRRDAATMMELYARSGLFEERMVFDLCNDEDFIKKSLEIAMTDAEPKFSLRDFFVLASRPREITEKITYFECYEFIANSQKLSAMNSRQKAACLVRICEKMWRVFFHRFAVDCYWELNSYRYPLVRCERVTERLPTEDLYRLCTIAANDDKITAKIDAATTLLNKAIARREGMGIM</sequence>
<feature type="compositionally biased region" description="Basic and acidic residues" evidence="4">
    <location>
        <begin position="87"/>
        <end position="100"/>
    </location>
</feature>
<accession>A0ABD2WKK2</accession>